<dbReference type="Proteomes" id="UP001497472">
    <property type="component" value="Unassembled WGS sequence"/>
</dbReference>
<evidence type="ECO:0000313" key="2">
    <source>
        <dbReference type="Proteomes" id="UP001497472"/>
    </source>
</evidence>
<reference evidence="1 2" key="1">
    <citation type="submission" date="2023-11" db="EMBL/GenBank/DDBJ databases">
        <authorList>
            <person name="Okamura Y."/>
        </authorList>
    </citation>
    <scope>NUCLEOTIDE SEQUENCE [LARGE SCALE GENOMIC DNA]</scope>
</reference>
<gene>
    <name evidence="1" type="ORF">LNINA_LOCUS12643</name>
</gene>
<comment type="caution">
    <text evidence="1">The sequence shown here is derived from an EMBL/GenBank/DDBJ whole genome shotgun (WGS) entry which is preliminary data.</text>
</comment>
<proteinExistence type="predicted"/>
<evidence type="ECO:0000313" key="1">
    <source>
        <dbReference type="EMBL" id="CAK1553675.1"/>
    </source>
</evidence>
<dbReference type="AlphaFoldDB" id="A0AAV1JXP4"/>
<accession>A0AAV1JXP4</accession>
<name>A0AAV1JXP4_9NEOP</name>
<sequence>MDCCNYGEYRGQAQYGAGAGWQYARYPPPYAPYPHGYYPPAHDYARYYRYDYPTHHSHHADHVMPMEYGAYALKDARARRAMSRREQRTHPALQQFPISHTPPLECGINNRSHAYCEPQIWPHYQMGVVTGSGGVWPSRVPPNVCSRESMRYGPDCRLMKNPQNHIGAHDGRSTPYPVYDTSYENGTKRVNNNEYTRNAPKDVVQPVRENPINEQRCPPEEKRPPVVPLPAFQQAFGSTEIGKFAEAFSRADTAHEAEEPCDNFVYEPFSDWDASPEQWTPPVKEIKCEENF</sequence>
<dbReference type="EMBL" id="CAVLEF010000225">
    <property type="protein sequence ID" value="CAK1553675.1"/>
    <property type="molecule type" value="Genomic_DNA"/>
</dbReference>
<protein>
    <submittedName>
        <fullName evidence="1">Uncharacterized protein</fullName>
    </submittedName>
</protein>
<keyword evidence="2" id="KW-1185">Reference proteome</keyword>
<organism evidence="1 2">
    <name type="scientific">Leptosia nina</name>
    <dbReference type="NCBI Taxonomy" id="320188"/>
    <lineage>
        <taxon>Eukaryota</taxon>
        <taxon>Metazoa</taxon>
        <taxon>Ecdysozoa</taxon>
        <taxon>Arthropoda</taxon>
        <taxon>Hexapoda</taxon>
        <taxon>Insecta</taxon>
        <taxon>Pterygota</taxon>
        <taxon>Neoptera</taxon>
        <taxon>Endopterygota</taxon>
        <taxon>Lepidoptera</taxon>
        <taxon>Glossata</taxon>
        <taxon>Ditrysia</taxon>
        <taxon>Papilionoidea</taxon>
        <taxon>Pieridae</taxon>
        <taxon>Pierinae</taxon>
        <taxon>Leptosia</taxon>
    </lineage>
</organism>